<dbReference type="SUPFAM" id="SSF54495">
    <property type="entry name" value="UBC-like"/>
    <property type="match status" value="1"/>
</dbReference>
<dbReference type="InterPro" id="IPR036956">
    <property type="entry name" value="Impact_N_sf"/>
</dbReference>
<dbReference type="InterPro" id="IPR016135">
    <property type="entry name" value="UBQ-conjugating_enzyme/RWD"/>
</dbReference>
<evidence type="ECO:0000313" key="10">
    <source>
        <dbReference type="Proteomes" id="UP001201980"/>
    </source>
</evidence>
<comment type="caution">
    <text evidence="9">The sequence shown here is derived from an EMBL/GenBank/DDBJ whole genome shotgun (WGS) entry which is preliminary data.</text>
</comment>
<dbReference type="Pfam" id="PF01205">
    <property type="entry name" value="Impact_N"/>
    <property type="match status" value="1"/>
</dbReference>
<dbReference type="GO" id="GO:0006446">
    <property type="term" value="P:regulation of translational initiation"/>
    <property type="evidence" value="ECO:0007669"/>
    <property type="project" value="TreeGrafter"/>
</dbReference>
<comment type="similarity">
    <text evidence="2">Belongs to the IMPACT family.</text>
</comment>
<feature type="domain" description="RWD" evidence="8">
    <location>
        <begin position="10"/>
        <end position="117"/>
    </location>
</feature>
<keyword evidence="3" id="KW-0963">Cytoplasm</keyword>
<dbReference type="InterPro" id="IPR006575">
    <property type="entry name" value="RWD_dom"/>
</dbReference>
<dbReference type="InterPro" id="IPR001498">
    <property type="entry name" value="Impact_N"/>
</dbReference>
<dbReference type="InterPro" id="IPR020569">
    <property type="entry name" value="UPF0029_Impact_CS"/>
</dbReference>
<organism evidence="9 10">
    <name type="scientific">Zalerion maritima</name>
    <dbReference type="NCBI Taxonomy" id="339359"/>
    <lineage>
        <taxon>Eukaryota</taxon>
        <taxon>Fungi</taxon>
        <taxon>Dikarya</taxon>
        <taxon>Ascomycota</taxon>
        <taxon>Pezizomycotina</taxon>
        <taxon>Sordariomycetes</taxon>
        <taxon>Lulworthiomycetidae</taxon>
        <taxon>Lulworthiales</taxon>
        <taxon>Lulworthiaceae</taxon>
        <taxon>Zalerion</taxon>
    </lineage>
</organism>
<dbReference type="PROSITE" id="PS00910">
    <property type="entry name" value="UPF0029"/>
    <property type="match status" value="1"/>
</dbReference>
<proteinExistence type="inferred from homology"/>
<dbReference type="GO" id="GO:0140469">
    <property type="term" value="P:GCN2-mediated signaling"/>
    <property type="evidence" value="ECO:0007669"/>
    <property type="project" value="TreeGrafter"/>
</dbReference>
<evidence type="ECO:0000256" key="1">
    <source>
        <dbReference type="ARBA" id="ARBA00004496"/>
    </source>
</evidence>
<dbReference type="InterPro" id="IPR023582">
    <property type="entry name" value="Impact"/>
</dbReference>
<dbReference type="AlphaFoldDB" id="A0AAD5RWA3"/>
<evidence type="ECO:0000256" key="5">
    <source>
        <dbReference type="ARBA" id="ARBA00022845"/>
    </source>
</evidence>
<reference evidence="9" key="1">
    <citation type="submission" date="2022-07" db="EMBL/GenBank/DDBJ databases">
        <title>Draft genome sequence of Zalerion maritima ATCC 34329, a (micro)plastics degrading marine fungus.</title>
        <authorList>
            <person name="Paco A."/>
            <person name="Goncalves M.F.M."/>
            <person name="Rocha-Santos T.A.P."/>
            <person name="Alves A."/>
        </authorList>
    </citation>
    <scope>NUCLEOTIDE SEQUENCE</scope>
    <source>
        <strain evidence="9">ATCC 34329</strain>
    </source>
</reference>
<keyword evidence="4" id="KW-0678">Repressor</keyword>
<feature type="compositionally biased region" description="Low complexity" evidence="7">
    <location>
        <begin position="121"/>
        <end position="132"/>
    </location>
</feature>
<evidence type="ECO:0000313" key="9">
    <source>
        <dbReference type="EMBL" id="KAJ2904316.1"/>
    </source>
</evidence>
<evidence type="ECO:0000256" key="7">
    <source>
        <dbReference type="SAM" id="MobiDB-lite"/>
    </source>
</evidence>
<dbReference type="PROSITE" id="PS50908">
    <property type="entry name" value="RWD"/>
    <property type="match status" value="1"/>
</dbReference>
<dbReference type="EMBL" id="JAKWBI020000057">
    <property type="protein sequence ID" value="KAJ2904316.1"/>
    <property type="molecule type" value="Genomic_DNA"/>
</dbReference>
<feature type="region of interest" description="Disordered" evidence="7">
    <location>
        <begin position="121"/>
        <end position="193"/>
    </location>
</feature>
<evidence type="ECO:0000259" key="8">
    <source>
        <dbReference type="PROSITE" id="PS50908"/>
    </source>
</evidence>
<keyword evidence="5" id="KW-0810">Translation regulation</keyword>
<comment type="subcellular location">
    <subcellularLocation>
        <location evidence="1">Cytoplasm</location>
    </subcellularLocation>
</comment>
<feature type="compositionally biased region" description="Acidic residues" evidence="7">
    <location>
        <begin position="149"/>
        <end position="162"/>
    </location>
</feature>
<dbReference type="GO" id="GO:0005737">
    <property type="term" value="C:cytoplasm"/>
    <property type="evidence" value="ECO:0007669"/>
    <property type="project" value="UniProtKB-SubCell"/>
</dbReference>
<name>A0AAD5RWA3_9PEZI</name>
<accession>A0AAD5RWA3</accession>
<dbReference type="PANTHER" id="PTHR16301">
    <property type="entry name" value="IMPACT-RELATED"/>
    <property type="match status" value="1"/>
</dbReference>
<evidence type="ECO:0000256" key="6">
    <source>
        <dbReference type="ARBA" id="ARBA00023016"/>
    </source>
</evidence>
<dbReference type="Gene3D" id="3.30.230.30">
    <property type="entry name" value="Impact, N-terminal domain"/>
    <property type="match status" value="1"/>
</dbReference>
<keyword evidence="6" id="KW-0346">Stress response</keyword>
<dbReference type="InterPro" id="IPR020568">
    <property type="entry name" value="Ribosomal_Su5_D2-typ_SF"/>
</dbReference>
<evidence type="ECO:0000256" key="3">
    <source>
        <dbReference type="ARBA" id="ARBA00022490"/>
    </source>
</evidence>
<dbReference type="SUPFAM" id="SSF54211">
    <property type="entry name" value="Ribosomal protein S5 domain 2-like"/>
    <property type="match status" value="1"/>
</dbReference>
<dbReference type="Proteomes" id="UP001201980">
    <property type="component" value="Unassembled WGS sequence"/>
</dbReference>
<dbReference type="PANTHER" id="PTHR16301:SF25">
    <property type="entry name" value="PROTEIN IMPACT"/>
    <property type="match status" value="1"/>
</dbReference>
<keyword evidence="10" id="KW-1185">Reference proteome</keyword>
<evidence type="ECO:0000256" key="2">
    <source>
        <dbReference type="ARBA" id="ARBA00007665"/>
    </source>
</evidence>
<feature type="region of interest" description="Disordered" evidence="7">
    <location>
        <begin position="253"/>
        <end position="274"/>
    </location>
</feature>
<sequence length="346" mass="35944">MPPPPQDLLDEIEAINSIYEEDTLTAFSCTANPSREDTATSLLLLKLPTSTILRLSFPSSYPSAPPAVLAVHASAGVKGTGARDLETFRGAVGNVYEAGGVCVFDAVEEFNRLHAGAQEAGAKAQAQGSGSAAAGGGGGEDGPRGSDGELLDAEDKDDDHDDDHDHDHDAGYEEGTGGAGAGKKCPVDDDQRILACPPPPWAATPPLAEQKSTFVGRAAVASSPRQAGDYLRHLVLTDRKVRDATHNISAWRISGRGAPGEQSSSPTQDYDDDGETAAGGRLLRLLQLMDVWDVVVVVSRWYGGVKLGPKRFAIINAVGRDAVVLAGLGGEKGGGGGGRGKGRKKK</sequence>
<gene>
    <name evidence="9" type="ORF">MKZ38_008375</name>
</gene>
<evidence type="ECO:0000256" key="4">
    <source>
        <dbReference type="ARBA" id="ARBA00022491"/>
    </source>
</evidence>
<protein>
    <submittedName>
        <fullName evidence="9">Impact family protein</fullName>
    </submittedName>
</protein>
<dbReference type="Pfam" id="PF05773">
    <property type="entry name" value="RWD"/>
    <property type="match status" value="1"/>
</dbReference>